<dbReference type="Proteomes" id="UP000203948">
    <property type="component" value="Segment"/>
</dbReference>
<proteinExistence type="predicted"/>
<dbReference type="RefSeq" id="YP_009188073.1">
    <property type="nucleotide sequence ID" value="NC_028662.1"/>
</dbReference>
<reference evidence="1 2" key="1">
    <citation type="journal article" date="2016" name="Arch. Virol.">
        <title>Genome sequence of a cluster A13 mycobacteriophage detected in Mycobacterium phlei over a half century ago.</title>
        <authorList>
            <person name="Marton S."/>
            <person name="Feher E."/>
            <person name="Horvath B."/>
            <person name="Haber K."/>
            <person name="Somogyi P."/>
            <person name="Minarovits J."/>
            <person name="Banyai K."/>
        </authorList>
    </citation>
    <scope>NUCLEOTIDE SEQUENCE [LARGE SCALE GENOMIC DNA]</scope>
</reference>
<accession>A0A0N9BDN8</accession>
<name>A0A0N9BDN8_9CAUD</name>
<dbReference type="GeneID" id="26517126"/>
<evidence type="ECO:0000313" key="1">
    <source>
        <dbReference type="EMBL" id="ALA48192.1"/>
    </source>
</evidence>
<dbReference type="KEGG" id="vg:26517126"/>
<protein>
    <submittedName>
        <fullName evidence="1">Uncharacterized protein</fullName>
    </submittedName>
</protein>
<keyword evidence="2" id="KW-1185">Reference proteome</keyword>
<sequence>MDTISKLENHRFRNCSDASGTVTGRKSSWVICSCGWRSARFELFDSERCNEAVERHLDNVLGVYEPF</sequence>
<evidence type="ECO:0000313" key="2">
    <source>
        <dbReference type="Proteomes" id="UP000203948"/>
    </source>
</evidence>
<organism evidence="1 2">
    <name type="scientific">Mycobacterium phage Phlei</name>
    <dbReference type="NCBI Taxonomy" id="1690684"/>
    <lineage>
        <taxon>Viruses</taxon>
        <taxon>Duplodnaviria</taxon>
        <taxon>Heunggongvirae</taxon>
        <taxon>Uroviricota</taxon>
        <taxon>Caudoviricetes</taxon>
        <taxon>Phleivirus</taxon>
        <taxon>Phleivirus Phlei</taxon>
    </lineage>
</organism>
<dbReference type="EMBL" id="KT206225">
    <property type="protein sequence ID" value="ALA48192.1"/>
    <property type="molecule type" value="Genomic_DNA"/>
</dbReference>